<evidence type="ECO:0000256" key="1">
    <source>
        <dbReference type="PROSITE-ProRule" id="PRU00024"/>
    </source>
</evidence>
<dbReference type="SMART" id="SM00336">
    <property type="entry name" value="BBOX"/>
    <property type="match status" value="1"/>
</dbReference>
<dbReference type="Proteomes" id="UP000266721">
    <property type="component" value="Unassembled WGS sequence"/>
</dbReference>
<keyword evidence="1" id="KW-0863">Zinc-finger</keyword>
<feature type="non-terminal residue" evidence="3">
    <location>
        <position position="1"/>
    </location>
</feature>
<evidence type="ECO:0000313" key="3">
    <source>
        <dbReference type="EMBL" id="OPL32909.1"/>
    </source>
</evidence>
<dbReference type="PROSITE" id="PS50119">
    <property type="entry name" value="ZF_BBOX"/>
    <property type="match status" value="1"/>
</dbReference>
<dbReference type="AlphaFoldDB" id="A0A3L5TSJ2"/>
<dbReference type="InterPro" id="IPR000315">
    <property type="entry name" value="Znf_B-box"/>
</dbReference>
<protein>
    <recommendedName>
        <fullName evidence="2">B box-type domain-containing protein</fullName>
    </recommendedName>
</protein>
<evidence type="ECO:0000313" key="4">
    <source>
        <dbReference type="Proteomes" id="UP000266721"/>
    </source>
</evidence>
<keyword evidence="4" id="KW-1185">Reference proteome</keyword>
<comment type="caution">
    <text evidence="3">The sequence shown here is derived from an EMBL/GenBank/DDBJ whole genome shotgun (WGS) entry which is preliminary data.</text>
</comment>
<dbReference type="CDD" id="cd19757">
    <property type="entry name" value="Bbox1"/>
    <property type="match status" value="1"/>
</dbReference>
<accession>A0A3L5TSJ2</accession>
<reference evidence="3 4" key="1">
    <citation type="journal article" date="2016" name="PLoS ONE">
        <title>A First Insight into the Genome of the Filter-Feeder Mussel Mytilus galloprovincialis.</title>
        <authorList>
            <person name="Murgarella M."/>
            <person name="Puiu D."/>
            <person name="Novoa B."/>
            <person name="Figueras A."/>
            <person name="Posada D."/>
            <person name="Canchaya C."/>
        </authorList>
    </citation>
    <scope>NUCLEOTIDE SEQUENCE [LARGE SCALE GENOMIC DNA]</scope>
    <source>
        <tissue evidence="3">Muscle</tissue>
    </source>
</reference>
<proteinExistence type="predicted"/>
<dbReference type="Gene3D" id="4.10.830.40">
    <property type="match status" value="1"/>
</dbReference>
<keyword evidence="1" id="KW-0862">Zinc</keyword>
<dbReference type="Pfam" id="PF22586">
    <property type="entry name" value="ANCHR-like_BBOX"/>
    <property type="match status" value="1"/>
</dbReference>
<sequence length="113" mass="12859">MAVVLDRKAQDFSTLEENLWRAHHHMHRFADVGFPHPDGTTNKNESKISTAQTSTSICVFCENKGIFFCYDCKSAFCKPCRENHDKLPPSKKHSVIDLKSVNPSAVKLRCELH</sequence>
<name>A0A3L5TSJ2_MYTGA</name>
<keyword evidence="1" id="KW-0479">Metal-binding</keyword>
<evidence type="ECO:0000259" key="2">
    <source>
        <dbReference type="PROSITE" id="PS50119"/>
    </source>
</evidence>
<organism evidence="3 4">
    <name type="scientific">Mytilus galloprovincialis</name>
    <name type="common">Mediterranean mussel</name>
    <dbReference type="NCBI Taxonomy" id="29158"/>
    <lineage>
        <taxon>Eukaryota</taxon>
        <taxon>Metazoa</taxon>
        <taxon>Spiralia</taxon>
        <taxon>Lophotrochozoa</taxon>
        <taxon>Mollusca</taxon>
        <taxon>Bivalvia</taxon>
        <taxon>Autobranchia</taxon>
        <taxon>Pteriomorphia</taxon>
        <taxon>Mytilida</taxon>
        <taxon>Mytiloidea</taxon>
        <taxon>Mytilidae</taxon>
        <taxon>Mytilinae</taxon>
        <taxon>Mytilus</taxon>
    </lineage>
</organism>
<dbReference type="GO" id="GO:0008270">
    <property type="term" value="F:zinc ion binding"/>
    <property type="evidence" value="ECO:0007669"/>
    <property type="project" value="UniProtKB-KW"/>
</dbReference>
<dbReference type="EMBL" id="KV586012">
    <property type="protein sequence ID" value="OPL32909.1"/>
    <property type="molecule type" value="Genomic_DNA"/>
</dbReference>
<gene>
    <name evidence="3" type="ORF">AM593_06042</name>
</gene>
<feature type="non-terminal residue" evidence="3">
    <location>
        <position position="113"/>
    </location>
</feature>
<feature type="domain" description="B box-type" evidence="2">
    <location>
        <begin position="53"/>
        <end position="98"/>
    </location>
</feature>